<dbReference type="Proteomes" id="UP001152519">
    <property type="component" value="Unassembled WGS sequence"/>
</dbReference>
<evidence type="ECO:0000313" key="1">
    <source>
        <dbReference type="EMBL" id="CAG6392035.1"/>
    </source>
</evidence>
<sequence>MDLPCSLRAITSMMSLIVLTLVPWEGLESGYAVGWFPLITAM</sequence>
<gene>
    <name evidence="1" type="ORF">SCOCK_150007</name>
</gene>
<evidence type="ECO:0000313" key="2">
    <source>
        <dbReference type="Proteomes" id="UP001152519"/>
    </source>
</evidence>
<keyword evidence="2" id="KW-1185">Reference proteome</keyword>
<dbReference type="AlphaFoldDB" id="A0A9W4DL84"/>
<organism evidence="1 2">
    <name type="scientific">Actinacidiphila cocklensis</name>
    <dbReference type="NCBI Taxonomy" id="887465"/>
    <lineage>
        <taxon>Bacteria</taxon>
        <taxon>Bacillati</taxon>
        <taxon>Actinomycetota</taxon>
        <taxon>Actinomycetes</taxon>
        <taxon>Kitasatosporales</taxon>
        <taxon>Streptomycetaceae</taxon>
        <taxon>Actinacidiphila</taxon>
    </lineage>
</organism>
<dbReference type="EMBL" id="CAJSLV010000043">
    <property type="protein sequence ID" value="CAG6392035.1"/>
    <property type="molecule type" value="Genomic_DNA"/>
</dbReference>
<proteinExistence type="predicted"/>
<accession>A0A9W4DL84</accession>
<comment type="caution">
    <text evidence="1">The sequence shown here is derived from an EMBL/GenBank/DDBJ whole genome shotgun (WGS) entry which is preliminary data.</text>
</comment>
<name>A0A9W4DL84_9ACTN</name>
<protein>
    <submittedName>
        <fullName evidence="1">Uncharacterized protein</fullName>
    </submittedName>
</protein>
<reference evidence="1" key="1">
    <citation type="submission" date="2021-05" db="EMBL/GenBank/DDBJ databases">
        <authorList>
            <person name="Arsene-Ploetze F."/>
        </authorList>
    </citation>
    <scope>NUCLEOTIDE SEQUENCE</scope>
    <source>
        <strain evidence="1">DSM 42138</strain>
    </source>
</reference>